<evidence type="ECO:0000313" key="1">
    <source>
        <dbReference type="EMBL" id="MPM68066.1"/>
    </source>
</evidence>
<reference evidence="1" key="1">
    <citation type="submission" date="2019-08" db="EMBL/GenBank/DDBJ databases">
        <authorList>
            <person name="Kucharzyk K."/>
            <person name="Murdoch R.W."/>
            <person name="Higgins S."/>
            <person name="Loffler F."/>
        </authorList>
    </citation>
    <scope>NUCLEOTIDE SEQUENCE</scope>
</reference>
<comment type="caution">
    <text evidence="1">The sequence shown here is derived from an EMBL/GenBank/DDBJ whole genome shotgun (WGS) entry which is preliminary data.</text>
</comment>
<protein>
    <submittedName>
        <fullName evidence="1">Uncharacterized protein</fullName>
    </submittedName>
</protein>
<dbReference type="AlphaFoldDB" id="A0A645BRS6"/>
<sequence>MSQIEKLLLRLISSPKDFTFEELTKVFVYLGFELSNKGKTSGSRIRFYHKEKKLQYLAHKPHPKNIIKEKALKDITHFLMENNLLK</sequence>
<gene>
    <name evidence="1" type="ORF">SDC9_114992</name>
</gene>
<name>A0A645BRS6_9ZZZZ</name>
<organism evidence="1">
    <name type="scientific">bioreactor metagenome</name>
    <dbReference type="NCBI Taxonomy" id="1076179"/>
    <lineage>
        <taxon>unclassified sequences</taxon>
        <taxon>metagenomes</taxon>
        <taxon>ecological metagenomes</taxon>
    </lineage>
</organism>
<proteinExistence type="predicted"/>
<dbReference type="GO" id="GO:0003729">
    <property type="term" value="F:mRNA binding"/>
    <property type="evidence" value="ECO:0007669"/>
    <property type="project" value="InterPro"/>
</dbReference>
<dbReference type="Pfam" id="PF07927">
    <property type="entry name" value="HicA_toxin"/>
    <property type="match status" value="1"/>
</dbReference>
<dbReference type="InterPro" id="IPR012933">
    <property type="entry name" value="HicA_mRNA_interferase"/>
</dbReference>
<accession>A0A645BRS6</accession>
<dbReference type="EMBL" id="VSSQ01022040">
    <property type="protein sequence ID" value="MPM68066.1"/>
    <property type="molecule type" value="Genomic_DNA"/>
</dbReference>